<evidence type="ECO:0000256" key="7">
    <source>
        <dbReference type="ARBA" id="ARBA00022989"/>
    </source>
</evidence>
<evidence type="ECO:0000256" key="8">
    <source>
        <dbReference type="ARBA" id="ARBA00023136"/>
    </source>
</evidence>
<organism evidence="12 13">
    <name type="scientific">Nitrospira defluvii</name>
    <dbReference type="NCBI Taxonomy" id="330214"/>
    <lineage>
        <taxon>Bacteria</taxon>
        <taxon>Pseudomonadati</taxon>
        <taxon>Nitrospirota</taxon>
        <taxon>Nitrospiria</taxon>
        <taxon>Nitrospirales</taxon>
        <taxon>Nitrospiraceae</taxon>
        <taxon>Nitrospira</taxon>
    </lineage>
</organism>
<dbReference type="HOGENOM" id="CLU_035032_2_1_0"/>
<keyword evidence="7 10" id="KW-1133">Transmembrane helix</keyword>
<feature type="domain" description="Type II secretion system protein GspF" evidence="11">
    <location>
        <begin position="68"/>
        <end position="191"/>
    </location>
</feature>
<dbReference type="STRING" id="330214.NIDE0777"/>
<dbReference type="InterPro" id="IPR042094">
    <property type="entry name" value="T2SS_GspF_sf"/>
</dbReference>
<feature type="transmembrane region" description="Helical" evidence="10">
    <location>
        <begin position="168"/>
        <end position="190"/>
    </location>
</feature>
<dbReference type="Proteomes" id="UP000001660">
    <property type="component" value="Chromosome"/>
</dbReference>
<dbReference type="InterPro" id="IPR001992">
    <property type="entry name" value="T2SS_GspF/T4SS_PilC_CS"/>
</dbReference>
<feature type="domain" description="Type II secretion system protein GspF" evidence="11">
    <location>
        <begin position="274"/>
        <end position="396"/>
    </location>
</feature>
<dbReference type="PRINTS" id="PR00812">
    <property type="entry name" value="BCTERIALGSPF"/>
</dbReference>
<proteinExistence type="inferred from homology"/>
<keyword evidence="3 9" id="KW-0813">Transport</keyword>
<dbReference type="AlphaFoldDB" id="D8PBD5"/>
<dbReference type="PROSITE" id="PS00874">
    <property type="entry name" value="T2SP_F"/>
    <property type="match status" value="1"/>
</dbReference>
<comment type="subcellular location">
    <subcellularLocation>
        <location evidence="1">Cell inner membrane</location>
        <topology evidence="1">Multi-pass membrane protein</topology>
    </subcellularLocation>
    <subcellularLocation>
        <location evidence="9">Cell membrane</location>
        <topology evidence="9">Multi-pass membrane protein</topology>
    </subcellularLocation>
</comment>
<evidence type="ECO:0000313" key="13">
    <source>
        <dbReference type="Proteomes" id="UP000001660"/>
    </source>
</evidence>
<dbReference type="InterPro" id="IPR018076">
    <property type="entry name" value="T2SS_GspF_dom"/>
</dbReference>
<dbReference type="Pfam" id="PF00482">
    <property type="entry name" value="T2SSF"/>
    <property type="match status" value="2"/>
</dbReference>
<evidence type="ECO:0000313" key="12">
    <source>
        <dbReference type="EMBL" id="CBK40544.1"/>
    </source>
</evidence>
<keyword evidence="5" id="KW-0997">Cell inner membrane</keyword>
<dbReference type="GO" id="GO:0005886">
    <property type="term" value="C:plasma membrane"/>
    <property type="evidence" value="ECO:0007669"/>
    <property type="project" value="UniProtKB-SubCell"/>
</dbReference>
<evidence type="ECO:0000259" key="11">
    <source>
        <dbReference type="Pfam" id="PF00482"/>
    </source>
</evidence>
<feature type="transmembrane region" description="Helical" evidence="10">
    <location>
        <begin position="377"/>
        <end position="397"/>
    </location>
</feature>
<keyword evidence="13" id="KW-1185">Reference proteome</keyword>
<reference evidence="12 13" key="1">
    <citation type="journal article" date="2010" name="Proc. Natl. Acad. Sci. U.S.A.">
        <title>A Nitrospira metagenome illuminates the physiology and evolution of globally important nitrite-oxidizing bacteria.</title>
        <authorList>
            <person name="Lucker S."/>
            <person name="Wagner M."/>
            <person name="Maixner F."/>
            <person name="Pelletier E."/>
            <person name="Koch H."/>
            <person name="Vacherie B."/>
            <person name="Rattei T."/>
            <person name="Sinninghe Damste J."/>
            <person name="Spieck E."/>
            <person name="Le Paslier D."/>
            <person name="Daims H."/>
        </authorList>
    </citation>
    <scope>NUCLEOTIDE SEQUENCE [LARGE SCALE GENOMIC DNA]</scope>
</reference>
<dbReference type="PANTHER" id="PTHR30012:SF7">
    <property type="entry name" value="PROTEIN TRANSPORT PROTEIN HOFC HOMOLOG"/>
    <property type="match status" value="1"/>
</dbReference>
<dbReference type="OrthoDB" id="9805682at2"/>
<evidence type="ECO:0000256" key="1">
    <source>
        <dbReference type="ARBA" id="ARBA00004429"/>
    </source>
</evidence>
<sequence>MSTFAYVGRNRQGAVKKGELTAKTRDEAVEQLRKQQVVVTSLEEKSGMGGKFKFSLGSGLTDKDLVVFTRQFGTMINAGLPLIQCLDILSTQSENKVLRETVGDVKNSVEAGSTFSDALKRHPKVFDDLYVNMIHAGEVGGLLDTILTRLAKHIEKAMKLKGQIKSAMVYPTAIVGVAVVIISVLMVWVIPVFAQMFTEMSGGKVGLPGPTQIVINVSNFFQSYWYAMGGAMVATAIAIKRYYATVNGRVAIDRLLLKVPIVGDLIRKASVAKFTRTLGTLITSGVPLLEGLSICAKTSGNKVIEEALMNARVSISGGKTISEPLAKCNVFPKMVTHMIAVGESTGALDAMLGKIADFYEDEVDQAVETLTSLLEPIMMVVLGTIIGFIVIAMYLPIFTMAQAIQ</sequence>
<dbReference type="PANTHER" id="PTHR30012">
    <property type="entry name" value="GENERAL SECRETION PATHWAY PROTEIN"/>
    <property type="match status" value="1"/>
</dbReference>
<evidence type="ECO:0000256" key="3">
    <source>
        <dbReference type="ARBA" id="ARBA00022448"/>
    </source>
</evidence>
<evidence type="ECO:0000256" key="9">
    <source>
        <dbReference type="RuleBase" id="RU003923"/>
    </source>
</evidence>
<dbReference type="KEGG" id="nde:NIDE0777"/>
<evidence type="ECO:0000256" key="6">
    <source>
        <dbReference type="ARBA" id="ARBA00022692"/>
    </source>
</evidence>
<keyword evidence="8 10" id="KW-0472">Membrane</keyword>
<dbReference type="FunFam" id="1.20.81.30:FF:000001">
    <property type="entry name" value="Type II secretion system protein F"/>
    <property type="match status" value="2"/>
</dbReference>
<dbReference type="GO" id="GO:0015628">
    <property type="term" value="P:protein secretion by the type II secretion system"/>
    <property type="evidence" value="ECO:0007669"/>
    <property type="project" value="TreeGrafter"/>
</dbReference>
<gene>
    <name evidence="12" type="primary">pilC</name>
    <name evidence="12" type="ORF">NIDE0777</name>
</gene>
<evidence type="ECO:0000256" key="2">
    <source>
        <dbReference type="ARBA" id="ARBA00005745"/>
    </source>
</evidence>
<name>D8PBD5_9BACT</name>
<evidence type="ECO:0000256" key="5">
    <source>
        <dbReference type="ARBA" id="ARBA00022519"/>
    </source>
</evidence>
<dbReference type="eggNOG" id="COG1459">
    <property type="taxonomic scope" value="Bacteria"/>
</dbReference>
<dbReference type="Gene3D" id="1.20.81.30">
    <property type="entry name" value="Type II secretion system (T2SS), domain F"/>
    <property type="match status" value="2"/>
</dbReference>
<dbReference type="InterPro" id="IPR003004">
    <property type="entry name" value="GspF/PilC"/>
</dbReference>
<feature type="transmembrane region" description="Helical" evidence="10">
    <location>
        <begin position="224"/>
        <end position="244"/>
    </location>
</feature>
<evidence type="ECO:0000256" key="4">
    <source>
        <dbReference type="ARBA" id="ARBA00022475"/>
    </source>
</evidence>
<protein>
    <submittedName>
        <fullName evidence="12">Type IV pilus biogenesis protein PilC</fullName>
    </submittedName>
</protein>
<dbReference type="EMBL" id="FP929003">
    <property type="protein sequence ID" value="CBK40544.1"/>
    <property type="molecule type" value="Genomic_DNA"/>
</dbReference>
<comment type="similarity">
    <text evidence="2 9">Belongs to the GSP F family.</text>
</comment>
<keyword evidence="6 9" id="KW-0812">Transmembrane</keyword>
<evidence type="ECO:0000256" key="10">
    <source>
        <dbReference type="SAM" id="Phobius"/>
    </source>
</evidence>
<keyword evidence="4" id="KW-1003">Cell membrane</keyword>
<accession>D8PBD5</accession>